<protein>
    <submittedName>
        <fullName evidence="1 3">Uncharacterized protein</fullName>
    </submittedName>
</protein>
<dbReference type="EMBL" id="UZAF01017182">
    <property type="protein sequence ID" value="VDO38849.1"/>
    <property type="molecule type" value="Genomic_DNA"/>
</dbReference>
<name>A0A0N4WGM3_HAEPC</name>
<organism evidence="3">
    <name type="scientific">Haemonchus placei</name>
    <name type="common">Barber's pole worm</name>
    <dbReference type="NCBI Taxonomy" id="6290"/>
    <lineage>
        <taxon>Eukaryota</taxon>
        <taxon>Metazoa</taxon>
        <taxon>Ecdysozoa</taxon>
        <taxon>Nematoda</taxon>
        <taxon>Chromadorea</taxon>
        <taxon>Rhabditida</taxon>
        <taxon>Rhabditina</taxon>
        <taxon>Rhabditomorpha</taxon>
        <taxon>Strongyloidea</taxon>
        <taxon>Trichostrongylidae</taxon>
        <taxon>Haemonchus</taxon>
    </lineage>
</organism>
<dbReference type="Proteomes" id="UP000268014">
    <property type="component" value="Unassembled WGS sequence"/>
</dbReference>
<keyword evidence="2" id="KW-1185">Reference proteome</keyword>
<evidence type="ECO:0000313" key="2">
    <source>
        <dbReference type="Proteomes" id="UP000268014"/>
    </source>
</evidence>
<dbReference type="WBParaSite" id="HPLM_0000996901-mRNA-1">
    <property type="protein sequence ID" value="HPLM_0000996901-mRNA-1"/>
    <property type="gene ID" value="HPLM_0000996901"/>
</dbReference>
<evidence type="ECO:0000313" key="3">
    <source>
        <dbReference type="WBParaSite" id="HPLM_0000996901-mRNA-1"/>
    </source>
</evidence>
<reference evidence="1 2" key="2">
    <citation type="submission" date="2018-11" db="EMBL/GenBank/DDBJ databases">
        <authorList>
            <consortium name="Pathogen Informatics"/>
        </authorList>
    </citation>
    <scope>NUCLEOTIDE SEQUENCE [LARGE SCALE GENOMIC DNA]</scope>
    <source>
        <strain evidence="1 2">MHpl1</strain>
    </source>
</reference>
<proteinExistence type="predicted"/>
<evidence type="ECO:0000313" key="1">
    <source>
        <dbReference type="EMBL" id="VDO38849.1"/>
    </source>
</evidence>
<gene>
    <name evidence="1" type="ORF">HPLM_LOCUS9961</name>
</gene>
<accession>A0A0N4WGM3</accession>
<sequence length="36" mass="4316">MSCPWSISTRLIVNKWNTIEFYMDLLPLSLFHNELC</sequence>
<dbReference type="AlphaFoldDB" id="A0A0N4WGM3"/>
<reference evidence="3" key="1">
    <citation type="submission" date="2017-02" db="UniProtKB">
        <authorList>
            <consortium name="WormBaseParasite"/>
        </authorList>
    </citation>
    <scope>IDENTIFICATION</scope>
</reference>